<proteinExistence type="predicted"/>
<keyword evidence="1" id="KW-0472">Membrane</keyword>
<reference evidence="2 3" key="1">
    <citation type="submission" date="2018-05" db="EMBL/GenBank/DDBJ databases">
        <authorList>
            <person name="Zhang Y.-J."/>
        </authorList>
    </citation>
    <scope>NUCLEOTIDE SEQUENCE [LARGE SCALE GENOMIC DNA]</scope>
    <source>
        <strain evidence="2 3">CY04</strain>
    </source>
</reference>
<evidence type="ECO:0000313" key="2">
    <source>
        <dbReference type="EMBL" id="NIZ59942.1"/>
    </source>
</evidence>
<feature type="transmembrane region" description="Helical" evidence="1">
    <location>
        <begin position="184"/>
        <end position="203"/>
    </location>
</feature>
<keyword evidence="1" id="KW-0812">Transmembrane</keyword>
<keyword evidence="1" id="KW-1133">Transmembrane helix</keyword>
<evidence type="ECO:0000313" key="3">
    <source>
        <dbReference type="Proteomes" id="UP001429564"/>
    </source>
</evidence>
<gene>
    <name evidence="2" type="ORF">DL239_03005</name>
</gene>
<keyword evidence="3" id="KW-1185">Reference proteome</keyword>
<sequence>MSYSGSYRRLALAVGEFVLLFALLILANVTIFVDATVLHNNLSEKSFSQFLQSYFILMSSAIFALGAAWFPFKRGYLALVAILFACMFIRENDAVFDLVWHGFWIVPALSILLVGGWYIARNRHTLLEPILSQSNGRYSALICAGFLIIVVFSRLFGTGSFWEAVMGSNYNPDFKSIIQEGIELLGYVLIFHGSCMTFLGWFADHTNLPRRFTP</sequence>
<organism evidence="2 3">
    <name type="scientific">Parasedimentitalea denitrificans</name>
    <dbReference type="NCBI Taxonomy" id="2211118"/>
    <lineage>
        <taxon>Bacteria</taxon>
        <taxon>Pseudomonadati</taxon>
        <taxon>Pseudomonadota</taxon>
        <taxon>Alphaproteobacteria</taxon>
        <taxon>Rhodobacterales</taxon>
        <taxon>Paracoccaceae</taxon>
        <taxon>Parasedimentitalea</taxon>
    </lineage>
</organism>
<accession>A0ABX0W2T2</accession>
<evidence type="ECO:0000256" key="1">
    <source>
        <dbReference type="SAM" id="Phobius"/>
    </source>
</evidence>
<feature type="transmembrane region" description="Helical" evidence="1">
    <location>
        <begin position="12"/>
        <end position="33"/>
    </location>
</feature>
<feature type="transmembrane region" description="Helical" evidence="1">
    <location>
        <begin position="141"/>
        <end position="164"/>
    </location>
</feature>
<dbReference type="Proteomes" id="UP001429564">
    <property type="component" value="Unassembled WGS sequence"/>
</dbReference>
<feature type="transmembrane region" description="Helical" evidence="1">
    <location>
        <begin position="98"/>
        <end position="120"/>
    </location>
</feature>
<name>A0ABX0W2T2_9RHOB</name>
<dbReference type="EMBL" id="QHLQ01000002">
    <property type="protein sequence ID" value="NIZ59942.1"/>
    <property type="molecule type" value="Genomic_DNA"/>
</dbReference>
<feature type="transmembrane region" description="Helical" evidence="1">
    <location>
        <begin position="53"/>
        <end position="70"/>
    </location>
</feature>
<feature type="transmembrane region" description="Helical" evidence="1">
    <location>
        <begin position="75"/>
        <end position="92"/>
    </location>
</feature>
<comment type="caution">
    <text evidence="2">The sequence shown here is derived from an EMBL/GenBank/DDBJ whole genome shotgun (WGS) entry which is preliminary data.</text>
</comment>
<protein>
    <submittedName>
        <fullName evidence="2">Uncharacterized protein</fullName>
    </submittedName>
</protein>